<dbReference type="Proteomes" id="UP000622707">
    <property type="component" value="Unassembled WGS sequence"/>
</dbReference>
<evidence type="ECO:0000256" key="2">
    <source>
        <dbReference type="SAM" id="SignalP"/>
    </source>
</evidence>
<dbReference type="InterPro" id="IPR042100">
    <property type="entry name" value="Bug_dom1"/>
</dbReference>
<gene>
    <name evidence="3" type="ORF">JI746_14695</name>
</gene>
<keyword evidence="4" id="KW-1185">Reference proteome</keyword>
<dbReference type="Pfam" id="PF03401">
    <property type="entry name" value="TctC"/>
    <property type="match status" value="1"/>
</dbReference>
<reference evidence="3 4" key="1">
    <citation type="journal article" date="2017" name="Int. J. Syst. Evol. Microbiol.">
        <title>Ramlibacter alkalitolerans sp. nov., alkali-tolerant bacterium isolated from soil of ginseng.</title>
        <authorList>
            <person name="Lee D.H."/>
            <person name="Cha C.J."/>
        </authorList>
    </citation>
    <scope>NUCLEOTIDE SEQUENCE [LARGE SCALE GENOMIC DNA]</scope>
    <source>
        <strain evidence="3 4">KACC 19305</strain>
    </source>
</reference>
<dbReference type="EMBL" id="JAEQND010000008">
    <property type="protein sequence ID" value="MBL0426360.1"/>
    <property type="molecule type" value="Genomic_DNA"/>
</dbReference>
<organism evidence="3 4">
    <name type="scientific">Ramlibacter alkalitolerans</name>
    <dbReference type="NCBI Taxonomy" id="2039631"/>
    <lineage>
        <taxon>Bacteria</taxon>
        <taxon>Pseudomonadati</taxon>
        <taxon>Pseudomonadota</taxon>
        <taxon>Betaproteobacteria</taxon>
        <taxon>Burkholderiales</taxon>
        <taxon>Comamonadaceae</taxon>
        <taxon>Ramlibacter</taxon>
    </lineage>
</organism>
<feature type="chain" id="PRO_5045442148" evidence="2">
    <location>
        <begin position="26"/>
        <end position="326"/>
    </location>
</feature>
<comment type="similarity">
    <text evidence="1">Belongs to the UPF0065 (bug) family.</text>
</comment>
<accession>A0ABS1JS17</accession>
<keyword evidence="2" id="KW-0732">Signal</keyword>
<dbReference type="PANTHER" id="PTHR42928">
    <property type="entry name" value="TRICARBOXYLATE-BINDING PROTEIN"/>
    <property type="match status" value="1"/>
</dbReference>
<feature type="signal peptide" evidence="2">
    <location>
        <begin position="1"/>
        <end position="25"/>
    </location>
</feature>
<name>A0ABS1JS17_9BURK</name>
<dbReference type="PANTHER" id="PTHR42928:SF5">
    <property type="entry name" value="BLR1237 PROTEIN"/>
    <property type="match status" value="1"/>
</dbReference>
<dbReference type="Gene3D" id="3.40.190.150">
    <property type="entry name" value="Bordetella uptake gene, domain 1"/>
    <property type="match status" value="1"/>
</dbReference>
<dbReference type="Gene3D" id="3.40.190.10">
    <property type="entry name" value="Periplasmic binding protein-like II"/>
    <property type="match status" value="1"/>
</dbReference>
<dbReference type="InterPro" id="IPR005064">
    <property type="entry name" value="BUG"/>
</dbReference>
<dbReference type="CDD" id="cd13578">
    <property type="entry name" value="PBP2_Bug27"/>
    <property type="match status" value="1"/>
</dbReference>
<dbReference type="SUPFAM" id="SSF53850">
    <property type="entry name" value="Periplasmic binding protein-like II"/>
    <property type="match status" value="1"/>
</dbReference>
<comment type="caution">
    <text evidence="3">The sequence shown here is derived from an EMBL/GenBank/DDBJ whole genome shotgun (WGS) entry which is preliminary data.</text>
</comment>
<dbReference type="PIRSF" id="PIRSF017082">
    <property type="entry name" value="YflP"/>
    <property type="match status" value="1"/>
</dbReference>
<evidence type="ECO:0000313" key="4">
    <source>
        <dbReference type="Proteomes" id="UP000622707"/>
    </source>
</evidence>
<evidence type="ECO:0000313" key="3">
    <source>
        <dbReference type="EMBL" id="MBL0426360.1"/>
    </source>
</evidence>
<sequence length="326" mass="33929">MKAMRHLLATLIGVLPLVTGVPAAAQGEFPNKPLRVIVPFPAGGVVDALARVVGDKLSARYGQPVIVESKAGAGGAIGTEFVAKAPADGYTLLMVSPSHAVAPAVQKGLNWDPVRDFRGIAGFGIIPNVIVVHPSVPAHSMVEFIELARKARDPLTYATSGVGTSSHLAGELLAQSANIKLTAVPYKGQPDAVSDLLSGRVNMMPMSVSLALPHIKAGKLRALAVTTSERSSAMPEVPTVADAAKLQGFGVGTWLALLAPAKVPDAVAAKLSVDVAAILAMPDVQSRIQTMGFDLHPQSGVQFDAFLKTEVTKWARVVKQAGIQPN</sequence>
<dbReference type="RefSeq" id="WP_201690472.1">
    <property type="nucleotide sequence ID" value="NZ_JAEQND010000008.1"/>
</dbReference>
<evidence type="ECO:0000256" key="1">
    <source>
        <dbReference type="ARBA" id="ARBA00006987"/>
    </source>
</evidence>
<protein>
    <submittedName>
        <fullName evidence="3">Tripartite tricarboxylate transporter substrate binding protein</fullName>
    </submittedName>
</protein>
<proteinExistence type="inferred from homology"/>